<dbReference type="OMA" id="RVCQIEI"/>
<feature type="compositionally biased region" description="Acidic residues" evidence="1">
    <location>
        <begin position="1"/>
        <end position="10"/>
    </location>
</feature>
<organism evidence="3 4">
    <name type="scientific">Kalanchoe fedtschenkoi</name>
    <name type="common">Lavender scallops</name>
    <name type="synonym">South American air plant</name>
    <dbReference type="NCBI Taxonomy" id="63787"/>
    <lineage>
        <taxon>Eukaryota</taxon>
        <taxon>Viridiplantae</taxon>
        <taxon>Streptophyta</taxon>
        <taxon>Embryophyta</taxon>
        <taxon>Tracheophyta</taxon>
        <taxon>Spermatophyta</taxon>
        <taxon>Magnoliopsida</taxon>
        <taxon>eudicotyledons</taxon>
        <taxon>Gunneridae</taxon>
        <taxon>Pentapetalae</taxon>
        <taxon>Saxifragales</taxon>
        <taxon>Crassulaceae</taxon>
        <taxon>Kalanchoe</taxon>
    </lineage>
</organism>
<reference evidence="3" key="1">
    <citation type="submission" date="2021-01" db="UniProtKB">
        <authorList>
            <consortium name="EnsemblPlants"/>
        </authorList>
    </citation>
    <scope>IDENTIFICATION</scope>
</reference>
<evidence type="ECO:0000313" key="3">
    <source>
        <dbReference type="EnsemblPlants" id="Kaladp0098s0203.1.v1.1.CDS.1"/>
    </source>
</evidence>
<keyword evidence="4" id="KW-1185">Reference proteome</keyword>
<accession>A0A7N0V5M9</accession>
<dbReference type="InterPro" id="IPR009769">
    <property type="entry name" value="EDR2_C"/>
</dbReference>
<dbReference type="Pfam" id="PF07059">
    <property type="entry name" value="EDR2_C"/>
    <property type="match status" value="1"/>
</dbReference>
<dbReference type="AlphaFoldDB" id="A0A7N0V5M9"/>
<feature type="domain" description="Protein ENHANCED DISEASE RESISTANCE 2 C-terminal" evidence="2">
    <location>
        <begin position="46"/>
        <end position="261"/>
    </location>
</feature>
<feature type="region of interest" description="Disordered" evidence="1">
    <location>
        <begin position="1"/>
        <end position="23"/>
    </location>
</feature>
<proteinExistence type="predicted"/>
<evidence type="ECO:0000259" key="2">
    <source>
        <dbReference type="Pfam" id="PF07059"/>
    </source>
</evidence>
<evidence type="ECO:0000256" key="1">
    <source>
        <dbReference type="SAM" id="MobiDB-lite"/>
    </source>
</evidence>
<protein>
    <recommendedName>
        <fullName evidence="2">Protein ENHANCED DISEASE RESISTANCE 2 C-terminal domain-containing protein</fullName>
    </recommendedName>
</protein>
<dbReference type="PANTHER" id="PTHR12136">
    <property type="entry name" value="ENHANCED DISEASE RESISTANCE-RELATED"/>
    <property type="match status" value="1"/>
</dbReference>
<dbReference type="PANTHER" id="PTHR12136:SF91">
    <property type="entry name" value="PROTEIN ENHANCED DISEASE RESISTANCE 2-LIKE"/>
    <property type="match status" value="1"/>
</dbReference>
<dbReference type="Gramene" id="Kaladp0098s0203.1.v1.1">
    <property type="protein sequence ID" value="Kaladp0098s0203.1.v1.1.CDS.1"/>
    <property type="gene ID" value="Kaladp0098s0203.v1.1"/>
</dbReference>
<name>A0A7N0V5M9_KALFE</name>
<dbReference type="InterPro" id="IPR045096">
    <property type="entry name" value="EDR2-like"/>
</dbReference>
<dbReference type="EnsemblPlants" id="Kaladp0098s0203.1.v1.1">
    <property type="protein sequence ID" value="Kaladp0098s0203.1.v1.1.CDS.1"/>
    <property type="gene ID" value="Kaladp0098s0203.v1.1"/>
</dbReference>
<dbReference type="Proteomes" id="UP000594263">
    <property type="component" value="Unplaced"/>
</dbReference>
<evidence type="ECO:0000313" key="4">
    <source>
        <dbReference type="Proteomes" id="UP000594263"/>
    </source>
</evidence>
<sequence>MADWTSDDSSSDSSSASRYSIPPWISESISGGSLKQVDLTTGTNGWASPPGHLFNLRSKSYFSKKQKSPSGDYLLAPAGVDWLKSTSKLENVLARPDNRVMNALRREQEALGTSRKSFVFAVNLQVPGRDHHSAVFYFAATEPFPKESLLYKFVNGDNAFRNSRFKIVNRIVKGPWIVKTAVGNYSACLLGKALRIDYHRGENYLELDVDIGTSAIASAILHLALGYVTSVVIDMGFVVEAQSEEELPERLIGAVRVCQMEMSSATVVESAPAAGALGTAAAKRGLGFAKVENKDDED</sequence>